<accession>A0A6H5GUW1</accession>
<gene>
    <name evidence="2" type="ORF">NTEN_LOCUS11898</name>
</gene>
<name>A0A6H5GUW1_9HEMI</name>
<protein>
    <submittedName>
        <fullName evidence="2">Uncharacterized protein</fullName>
    </submittedName>
</protein>
<dbReference type="EMBL" id="CADCXU010017650">
    <property type="protein sequence ID" value="CAB0006421.1"/>
    <property type="molecule type" value="Genomic_DNA"/>
</dbReference>
<dbReference type="Proteomes" id="UP000479000">
    <property type="component" value="Unassembled WGS sequence"/>
</dbReference>
<reference evidence="2 3" key="1">
    <citation type="submission" date="2020-02" db="EMBL/GenBank/DDBJ databases">
        <authorList>
            <person name="Ferguson B K."/>
        </authorList>
    </citation>
    <scope>NUCLEOTIDE SEQUENCE [LARGE SCALE GENOMIC DNA]</scope>
</reference>
<organism evidence="2 3">
    <name type="scientific">Nesidiocoris tenuis</name>
    <dbReference type="NCBI Taxonomy" id="355587"/>
    <lineage>
        <taxon>Eukaryota</taxon>
        <taxon>Metazoa</taxon>
        <taxon>Ecdysozoa</taxon>
        <taxon>Arthropoda</taxon>
        <taxon>Hexapoda</taxon>
        <taxon>Insecta</taxon>
        <taxon>Pterygota</taxon>
        <taxon>Neoptera</taxon>
        <taxon>Paraneoptera</taxon>
        <taxon>Hemiptera</taxon>
        <taxon>Heteroptera</taxon>
        <taxon>Panheteroptera</taxon>
        <taxon>Cimicomorpha</taxon>
        <taxon>Miridae</taxon>
        <taxon>Dicyphina</taxon>
        <taxon>Nesidiocoris</taxon>
    </lineage>
</organism>
<evidence type="ECO:0000313" key="2">
    <source>
        <dbReference type="EMBL" id="CAB0006421.1"/>
    </source>
</evidence>
<feature type="region of interest" description="Disordered" evidence="1">
    <location>
        <begin position="180"/>
        <end position="204"/>
    </location>
</feature>
<keyword evidence="3" id="KW-1185">Reference proteome</keyword>
<evidence type="ECO:0000256" key="1">
    <source>
        <dbReference type="SAM" id="MobiDB-lite"/>
    </source>
</evidence>
<evidence type="ECO:0000313" key="3">
    <source>
        <dbReference type="Proteomes" id="UP000479000"/>
    </source>
</evidence>
<proteinExistence type="predicted"/>
<sequence>MAASYTTISEGSLEGGSFRPVKSGGLLATEGEGSPNFMLASDASSAFTPILFYSISSRRYIFQSWSEGLKKRIRRLLLQAPAGLRCKERQHDIAMRNSIQILETPPLSRKYQWFYRLTSVQKSRFGSIVCNLRTTDACSGCDSVCMCVRKKISEAPFGFSILGQNFVFVKASAEDWGARRAGRPVSSPCHRRPGAAAPPRPRRDSCTLLTYSAPRASSQLHPPAPDEPRIRYEAALASADAFAFLRRRRFDRRQRFGFLKCRSSLAVLPRCSLHEKDSRRSILLACNADYVLKYRSISLILKFLWDMGCVFVLPYDVHRLVAASIFPEVSMYQQNCMCPLVQHVHSGTAYVHPGTACSFRYSTYILEKTMVFNKFLMYGFMNIDGSFFYDIHRSFLGGGHRSFMSCFIVIEKAKGNFTGGHYQPYNCIDGPKVQRSTDPLVEGGRPRPGQLWAKNICLYVIVHHLA</sequence>
<dbReference type="AlphaFoldDB" id="A0A6H5GUW1"/>